<dbReference type="SMART" id="SM00530">
    <property type="entry name" value="HTH_XRE"/>
    <property type="match status" value="1"/>
</dbReference>
<feature type="domain" description="HTH cro/C1-type" evidence="3">
    <location>
        <begin position="36"/>
        <end position="66"/>
    </location>
</feature>
<gene>
    <name evidence="4" type="ORF">ETSY1_43055</name>
</gene>
<dbReference type="InterPro" id="IPR001387">
    <property type="entry name" value="Cro/C1-type_HTH"/>
</dbReference>
<name>W4L5F7_ENTF1</name>
<protein>
    <recommendedName>
        <fullName evidence="3">HTH cro/C1-type domain-containing protein</fullName>
    </recommendedName>
</protein>
<dbReference type="Gene3D" id="1.10.260.40">
    <property type="entry name" value="lambda repressor-like DNA-binding domains"/>
    <property type="match status" value="1"/>
</dbReference>
<evidence type="ECO:0000259" key="3">
    <source>
        <dbReference type="PROSITE" id="PS50943"/>
    </source>
</evidence>
<dbReference type="GO" id="GO:0003677">
    <property type="term" value="F:DNA binding"/>
    <property type="evidence" value="ECO:0007669"/>
    <property type="project" value="InterPro"/>
</dbReference>
<keyword evidence="5" id="KW-1185">Reference proteome</keyword>
<dbReference type="SUPFAM" id="SSF47413">
    <property type="entry name" value="lambda repressor-like DNA-binding domains"/>
    <property type="match status" value="1"/>
</dbReference>
<evidence type="ECO:0000313" key="4">
    <source>
        <dbReference type="EMBL" id="ETW92576.1"/>
    </source>
</evidence>
<dbReference type="HOGENOM" id="CLU_066192_13_1_7"/>
<dbReference type="InterPro" id="IPR010982">
    <property type="entry name" value="Lambda_DNA-bd_dom_sf"/>
</dbReference>
<feature type="coiled-coil region" evidence="1">
    <location>
        <begin position="12"/>
        <end position="39"/>
    </location>
</feature>
<accession>W4L5F7</accession>
<dbReference type="InterPro" id="IPR039554">
    <property type="entry name" value="HigA2-like_HTH"/>
</dbReference>
<evidence type="ECO:0000256" key="1">
    <source>
        <dbReference type="SAM" id="Coils"/>
    </source>
</evidence>
<dbReference type="Proteomes" id="UP000019141">
    <property type="component" value="Unassembled WGS sequence"/>
</dbReference>
<evidence type="ECO:0000256" key="2">
    <source>
        <dbReference type="SAM" id="MobiDB-lite"/>
    </source>
</evidence>
<reference evidence="4 5" key="1">
    <citation type="journal article" date="2014" name="Nature">
        <title>An environmental bacterial taxon with a large and distinct metabolic repertoire.</title>
        <authorList>
            <person name="Wilson M.C."/>
            <person name="Mori T."/>
            <person name="Ruckert C."/>
            <person name="Uria A.R."/>
            <person name="Helf M.J."/>
            <person name="Takada K."/>
            <person name="Gernert C."/>
            <person name="Steffens U.A."/>
            <person name="Heycke N."/>
            <person name="Schmitt S."/>
            <person name="Rinke C."/>
            <person name="Helfrich E.J."/>
            <person name="Brachmann A.O."/>
            <person name="Gurgui C."/>
            <person name="Wakimoto T."/>
            <person name="Kracht M."/>
            <person name="Crusemann M."/>
            <person name="Hentschel U."/>
            <person name="Abe I."/>
            <person name="Matsunaga S."/>
            <person name="Kalinowski J."/>
            <person name="Takeyama H."/>
            <person name="Piel J."/>
        </authorList>
    </citation>
    <scope>NUCLEOTIDE SEQUENCE [LARGE SCALE GENOMIC DNA]</scope>
    <source>
        <strain evidence="5">TSY1</strain>
    </source>
</reference>
<evidence type="ECO:0000313" key="5">
    <source>
        <dbReference type="Proteomes" id="UP000019141"/>
    </source>
</evidence>
<dbReference type="PATRIC" id="fig|1429438.4.peg.8032"/>
<dbReference type="PROSITE" id="PS50943">
    <property type="entry name" value="HTH_CROC1"/>
    <property type="match status" value="1"/>
</dbReference>
<dbReference type="CDD" id="cd00093">
    <property type="entry name" value="HTH_XRE"/>
    <property type="match status" value="1"/>
</dbReference>
<feature type="region of interest" description="Disordered" evidence="2">
    <location>
        <begin position="93"/>
        <end position="130"/>
    </location>
</feature>
<dbReference type="EMBL" id="AZHW01001436">
    <property type="protein sequence ID" value="ETW92576.1"/>
    <property type="molecule type" value="Genomic_DNA"/>
</dbReference>
<proteinExistence type="predicted"/>
<dbReference type="Pfam" id="PF13744">
    <property type="entry name" value="HTH_37"/>
    <property type="match status" value="1"/>
</dbReference>
<keyword evidence="1" id="KW-0175">Coiled coil</keyword>
<sequence length="130" mass="14349">MTKGPNLQKIWDELSEERRQKIRARSEELEAEYLTLQELRKAAGLTQASVSEGMNMPQSNVSRLEKSADMLLSTLRGYVEAVGGKLNLTVELPDKPPINLTGLGDLMEEPPAGNDPVLTHETLSQPPPQN</sequence>
<dbReference type="AlphaFoldDB" id="W4L5F7"/>
<comment type="caution">
    <text evidence="4">The sequence shown here is derived from an EMBL/GenBank/DDBJ whole genome shotgun (WGS) entry which is preliminary data.</text>
</comment>
<organism evidence="4 5">
    <name type="scientific">Entotheonella factor</name>
    <dbReference type="NCBI Taxonomy" id="1429438"/>
    <lineage>
        <taxon>Bacteria</taxon>
        <taxon>Pseudomonadati</taxon>
        <taxon>Nitrospinota/Tectimicrobiota group</taxon>
        <taxon>Candidatus Tectimicrobiota</taxon>
        <taxon>Candidatus Entotheonellia</taxon>
        <taxon>Candidatus Entotheonellales</taxon>
        <taxon>Candidatus Entotheonellaceae</taxon>
        <taxon>Candidatus Entotheonella</taxon>
    </lineage>
</organism>